<keyword evidence="3" id="KW-0964">Secreted</keyword>
<dbReference type="PRINTS" id="PR00080">
    <property type="entry name" value="SDRFAMILY"/>
</dbReference>
<dbReference type="PANTHER" id="PTHR42879:SF6">
    <property type="entry name" value="NADPH-DEPENDENT REDUCTASE BACG"/>
    <property type="match status" value="1"/>
</dbReference>
<proteinExistence type="inferred from homology"/>
<dbReference type="PRINTS" id="PR00081">
    <property type="entry name" value="GDHRDH"/>
</dbReference>
<dbReference type="EMBL" id="VNIQ01000002">
    <property type="protein sequence ID" value="TYQ07050.1"/>
    <property type="molecule type" value="Genomic_DNA"/>
</dbReference>
<organism evidence="6">
    <name type="scientific">Nocardia globerula</name>
    <dbReference type="NCBI Taxonomy" id="1818"/>
    <lineage>
        <taxon>Bacteria</taxon>
        <taxon>Bacillati</taxon>
        <taxon>Actinomycetota</taxon>
        <taxon>Actinomycetes</taxon>
        <taxon>Mycobacteriales</taxon>
        <taxon>Nocardiaceae</taxon>
        <taxon>Nocardia</taxon>
    </lineage>
</organism>
<comment type="subcellular location">
    <subcellularLocation>
        <location evidence="1">Secreted</location>
        <location evidence="1">Cell wall</location>
    </subcellularLocation>
</comment>
<evidence type="ECO:0000256" key="2">
    <source>
        <dbReference type="ARBA" id="ARBA00006484"/>
    </source>
</evidence>
<evidence type="ECO:0000256" key="5">
    <source>
        <dbReference type="ARBA" id="ARBA00047400"/>
    </source>
</evidence>
<dbReference type="AlphaFoldDB" id="A0A652YVF3"/>
<evidence type="ECO:0000256" key="1">
    <source>
        <dbReference type="ARBA" id="ARBA00004191"/>
    </source>
</evidence>
<dbReference type="InterPro" id="IPR050259">
    <property type="entry name" value="SDR"/>
</dbReference>
<name>A0A652YVF3_NOCGL</name>
<dbReference type="Pfam" id="PF13561">
    <property type="entry name" value="adh_short_C2"/>
    <property type="match status" value="1"/>
</dbReference>
<comment type="similarity">
    <text evidence="2">Belongs to the short-chain dehydrogenases/reductases (SDR) family.</text>
</comment>
<dbReference type="GO" id="GO:0004316">
    <property type="term" value="F:3-oxoacyl-[acyl-carrier-protein] reductase (NADPH) activity"/>
    <property type="evidence" value="ECO:0007669"/>
    <property type="project" value="UniProtKB-EC"/>
</dbReference>
<dbReference type="InterPro" id="IPR002347">
    <property type="entry name" value="SDR_fam"/>
</dbReference>
<dbReference type="InterPro" id="IPR036291">
    <property type="entry name" value="NAD(P)-bd_dom_sf"/>
</dbReference>
<evidence type="ECO:0000313" key="6">
    <source>
        <dbReference type="EMBL" id="TYQ07050.1"/>
    </source>
</evidence>
<comment type="catalytic activity">
    <reaction evidence="5">
        <text>a (3R)-hydroxyacyl-[ACP] + NADP(+) = a 3-oxoacyl-[ACP] + NADPH + H(+)</text>
        <dbReference type="Rhea" id="RHEA:17397"/>
        <dbReference type="Rhea" id="RHEA-COMP:9916"/>
        <dbReference type="Rhea" id="RHEA-COMP:9945"/>
        <dbReference type="ChEBI" id="CHEBI:15378"/>
        <dbReference type="ChEBI" id="CHEBI:57783"/>
        <dbReference type="ChEBI" id="CHEBI:58349"/>
        <dbReference type="ChEBI" id="CHEBI:78776"/>
        <dbReference type="ChEBI" id="CHEBI:78827"/>
        <dbReference type="EC" id="1.1.1.100"/>
    </reaction>
    <physiologicalReaction direction="right-to-left" evidence="5">
        <dbReference type="Rhea" id="RHEA:17399"/>
    </physiologicalReaction>
</comment>
<dbReference type="SUPFAM" id="SSF51735">
    <property type="entry name" value="NAD(P)-binding Rossmann-fold domains"/>
    <property type="match status" value="1"/>
</dbReference>
<evidence type="ECO:0000256" key="4">
    <source>
        <dbReference type="ARBA" id="ARBA00040781"/>
    </source>
</evidence>
<keyword evidence="3" id="KW-0134">Cell wall</keyword>
<comment type="caution">
    <text evidence="6">The sequence shown here is derived from an EMBL/GenBank/DDBJ whole genome shotgun (WGS) entry which is preliminary data.</text>
</comment>
<accession>A0A652YVF3</accession>
<sequence length="265" mass="27398">MDLRLSGKRAIVAGGSKGIGLAIARGLAEEGVDLAILARTEQSVTDTARELASEFGIRAIGVAADTRDDDAIQAAVREVVATLGGVDILVNSAATPWSAGRPTDFWSTTDDVVRGEVEVKVLGYLRTARAVAPHMVAQGWGRIINISGLGARTATSIAHTVRNVSVSALTKNLADELGPSGINVTVVHPGVTRTERLNARIEDEINLTGQSLAEVEAGIATNSIRKIVDAAEVADVVTFLASPRSVAITGDAVAVGGGIPGPVYY</sequence>
<dbReference type="PANTHER" id="PTHR42879">
    <property type="entry name" value="3-OXOACYL-(ACYL-CARRIER-PROTEIN) REDUCTASE"/>
    <property type="match status" value="1"/>
</dbReference>
<gene>
    <name evidence="6" type="ORF">FNL38_1021195</name>
</gene>
<protein>
    <recommendedName>
        <fullName evidence="4">3-oxoacyl-[acyl-carrier-protein] reductase MabA</fullName>
    </recommendedName>
</protein>
<reference evidence="6" key="1">
    <citation type="submission" date="2019-07" db="EMBL/GenBank/DDBJ databases">
        <title>Genomic Encyclopedia of Type Strains, Phase IV (KMG-IV): sequencing the most valuable type-strain genomes for metagenomic binning, comparative biology and taxonomic classification.</title>
        <authorList>
            <person name="Goeker M."/>
        </authorList>
    </citation>
    <scope>NUCLEOTIDE SEQUENCE</scope>
    <source>
        <strain evidence="6">DSM 44596</strain>
    </source>
</reference>
<dbReference type="Gene3D" id="3.40.50.720">
    <property type="entry name" value="NAD(P)-binding Rossmann-like Domain"/>
    <property type="match status" value="1"/>
</dbReference>
<evidence type="ECO:0000256" key="3">
    <source>
        <dbReference type="ARBA" id="ARBA00022512"/>
    </source>
</evidence>